<dbReference type="GO" id="GO:0003824">
    <property type="term" value="F:catalytic activity"/>
    <property type="evidence" value="ECO:0007669"/>
    <property type="project" value="UniProtKB-ARBA"/>
</dbReference>
<dbReference type="NCBIfam" id="NF007932">
    <property type="entry name" value="PRK10647.1"/>
    <property type="match status" value="1"/>
</dbReference>
<organism evidence="3 4">
    <name type="scientific">Tenebrionibacter intestinalis</name>
    <dbReference type="NCBI Taxonomy" id="2799638"/>
    <lineage>
        <taxon>Bacteria</taxon>
        <taxon>Pseudomonadati</taxon>
        <taxon>Pseudomonadota</taxon>
        <taxon>Gammaproteobacteria</taxon>
        <taxon>Enterobacterales</taxon>
        <taxon>Enterobacteriaceae</taxon>
        <taxon>Tenebrionibacter/Tenebrionicola group</taxon>
        <taxon>Tenebrionibacter</taxon>
    </lineage>
</organism>
<dbReference type="EMBL" id="JAEPBH010000023">
    <property type="protein sequence ID" value="MBK4715655.1"/>
    <property type="molecule type" value="Genomic_DNA"/>
</dbReference>
<reference evidence="3" key="1">
    <citation type="submission" date="2021-01" db="EMBL/GenBank/DDBJ databases">
        <title>Intestinitalea alba gen. nov., sp. nov., a novel genus of the family Enterobacteriaceae, isolated from the gut of the plastic-eating mealworm Tenebrio molitor L.</title>
        <authorList>
            <person name="Yang Y."/>
        </authorList>
    </citation>
    <scope>NUCLEOTIDE SEQUENCE</scope>
    <source>
        <strain evidence="3">BIT-L3</strain>
    </source>
</reference>
<comment type="caution">
    <text evidence="3">The sequence shown here is derived from an EMBL/GenBank/DDBJ whole genome shotgun (WGS) entry which is preliminary data.</text>
</comment>
<sequence length="259" mass="29302">MSLHHSPLAAPADCLPRRNILPLADELHAIFRAQYAWFLETFTLAGPPAANSLTLAGWMQPEMLDTLIKRYGEHIYRDSNEAQQLKPLKSLWAQWYLGLLLPPLMLALLTAGRAIDIRPARLRASFHETGRVAHFYLDVREDCHATGLPPHLRLETLWIQGVRPVVAALEATGDINGKLIWSNIGYLVNWFLGEMRDRLGDEQYHALRHACFFNAQFSDASANPLYRTVVPRNGLLARRTCCQRNRLPGVQQCGDCTLK</sequence>
<evidence type="ECO:0000259" key="2">
    <source>
        <dbReference type="Pfam" id="PF11575"/>
    </source>
</evidence>
<dbReference type="NCBIfam" id="TIGR03951">
    <property type="entry name" value="Fe_III_red_FhuF"/>
    <property type="match status" value="1"/>
</dbReference>
<dbReference type="RefSeq" id="WP_238713872.1">
    <property type="nucleotide sequence ID" value="NZ_JAEPBH010000023.1"/>
</dbReference>
<protein>
    <submittedName>
        <fullName evidence="3">Siderophore-iron reductase FhuF</fullName>
    </submittedName>
</protein>
<evidence type="ECO:0000313" key="4">
    <source>
        <dbReference type="Proteomes" id="UP000659047"/>
    </source>
</evidence>
<feature type="domain" description="Aerobactin siderophore biosynthesis IucA/IucC-like C-terminal" evidence="1">
    <location>
        <begin position="90"/>
        <end position="232"/>
    </location>
</feature>
<feature type="domain" description="Ferric siderophore reductase C-terminal" evidence="2">
    <location>
        <begin position="238"/>
        <end position="258"/>
    </location>
</feature>
<dbReference type="Proteomes" id="UP000659047">
    <property type="component" value="Unassembled WGS sequence"/>
</dbReference>
<evidence type="ECO:0000313" key="3">
    <source>
        <dbReference type="EMBL" id="MBK4715655.1"/>
    </source>
</evidence>
<dbReference type="InterPro" id="IPR024726">
    <property type="entry name" value="FhuF_C"/>
</dbReference>
<dbReference type="Pfam" id="PF11575">
    <property type="entry name" value="FhuF_C"/>
    <property type="match status" value="1"/>
</dbReference>
<dbReference type="InterPro" id="IPR022770">
    <property type="entry name" value="IucA/IucC-like_C"/>
</dbReference>
<dbReference type="PRINTS" id="PR01714">
    <property type="entry name" value="2FE2SRDCTASE"/>
</dbReference>
<evidence type="ECO:0000259" key="1">
    <source>
        <dbReference type="Pfam" id="PF06276"/>
    </source>
</evidence>
<name>A0A8K0V5T6_9ENTR</name>
<dbReference type="AlphaFoldDB" id="A0A8K0V5T6"/>
<dbReference type="InterPro" id="IPR008090">
    <property type="entry name" value="Fe_iron_reduct"/>
</dbReference>
<dbReference type="GO" id="GO:0051537">
    <property type="term" value="F:2 iron, 2 sulfur cluster binding"/>
    <property type="evidence" value="ECO:0007669"/>
    <property type="project" value="InterPro"/>
</dbReference>
<proteinExistence type="predicted"/>
<dbReference type="Pfam" id="PF06276">
    <property type="entry name" value="FhuF"/>
    <property type="match status" value="1"/>
</dbReference>
<gene>
    <name evidence="3" type="primary">fhuF</name>
    <name evidence="3" type="ORF">JJB97_09975</name>
</gene>
<keyword evidence="4" id="KW-1185">Reference proteome</keyword>
<accession>A0A8K0V5T6</accession>